<keyword evidence="3" id="KW-1185">Reference proteome</keyword>
<sequence length="378" mass="39714">MSNQQARLSSALDTQLHAPQSVPSQPDIESLSPIDKSSPILGKAEGTIRPRPPHLTWSQKREIGRDHSPEDLATGIEFSSSGPVSPVSPIGSEILRTPNVSDRSRYSSYRRPSSPGATSPLHNRLHSPASQIFERDVQEDMLPSQASPSIPSHIRTENYIPPVLEASSAAITDEQLNPGSVEIVTHSLHHPAAGATASSTAEQSMASSGIVDQVELHSTDADEVSSVYGALETNDVRRLSFISFADVVNAEHAEMGESICGRELSQSTAVTGSSFAAGLQNRSPSPLRSPASSHGLGTSPPTSIAASFKGLEMSPSQGPRAPGSPFAMAQSPISSGSGGELNVETMLQALRRTASGDLGVTNQTTMTLGNDEPLDQSS</sequence>
<gene>
    <name evidence="2" type="ORF">N7494_007414</name>
</gene>
<feature type="compositionally biased region" description="Low complexity" evidence="1">
    <location>
        <begin position="106"/>
        <end position="115"/>
    </location>
</feature>
<comment type="caution">
    <text evidence="2">The sequence shown here is derived from an EMBL/GenBank/DDBJ whole genome shotgun (WGS) entry which is preliminary data.</text>
</comment>
<accession>A0AAD6CSH6</accession>
<dbReference type="EMBL" id="JAQIZZ010000006">
    <property type="protein sequence ID" value="KAJ5537935.1"/>
    <property type="molecule type" value="Genomic_DNA"/>
</dbReference>
<evidence type="ECO:0000256" key="1">
    <source>
        <dbReference type="SAM" id="MobiDB-lite"/>
    </source>
</evidence>
<feature type="compositionally biased region" description="Polar residues" evidence="1">
    <location>
        <begin position="1"/>
        <end position="24"/>
    </location>
</feature>
<organism evidence="2 3">
    <name type="scientific">Penicillium frequentans</name>
    <dbReference type="NCBI Taxonomy" id="3151616"/>
    <lineage>
        <taxon>Eukaryota</taxon>
        <taxon>Fungi</taxon>
        <taxon>Dikarya</taxon>
        <taxon>Ascomycota</taxon>
        <taxon>Pezizomycotina</taxon>
        <taxon>Eurotiomycetes</taxon>
        <taxon>Eurotiomycetidae</taxon>
        <taxon>Eurotiales</taxon>
        <taxon>Aspergillaceae</taxon>
        <taxon>Penicillium</taxon>
    </lineage>
</organism>
<dbReference type="PANTHER" id="PTHR42111">
    <property type="entry name" value="YALI0D23727P"/>
    <property type="match status" value="1"/>
</dbReference>
<evidence type="ECO:0000313" key="3">
    <source>
        <dbReference type="Proteomes" id="UP001220324"/>
    </source>
</evidence>
<dbReference type="Proteomes" id="UP001220324">
    <property type="component" value="Unassembled WGS sequence"/>
</dbReference>
<reference evidence="2 3" key="1">
    <citation type="journal article" date="2023" name="IMA Fungus">
        <title>Comparative genomic study of the Penicillium genus elucidates a diverse pangenome and 15 lateral gene transfer events.</title>
        <authorList>
            <person name="Petersen C."/>
            <person name="Sorensen T."/>
            <person name="Nielsen M.R."/>
            <person name="Sondergaard T.E."/>
            <person name="Sorensen J.L."/>
            <person name="Fitzpatrick D.A."/>
            <person name="Frisvad J.C."/>
            <person name="Nielsen K.L."/>
        </authorList>
    </citation>
    <scope>NUCLEOTIDE SEQUENCE [LARGE SCALE GENOMIC DNA]</scope>
    <source>
        <strain evidence="2 3">IBT 35679</strain>
    </source>
</reference>
<feature type="region of interest" description="Disordered" evidence="1">
    <location>
        <begin position="276"/>
        <end position="342"/>
    </location>
</feature>
<proteinExistence type="predicted"/>
<evidence type="ECO:0000313" key="2">
    <source>
        <dbReference type="EMBL" id="KAJ5537935.1"/>
    </source>
</evidence>
<dbReference type="PANTHER" id="PTHR42111:SF1">
    <property type="entry name" value="YALI0D23727P"/>
    <property type="match status" value="1"/>
</dbReference>
<dbReference type="AlphaFoldDB" id="A0AAD6CSH6"/>
<name>A0AAD6CSH6_9EURO</name>
<protein>
    <submittedName>
        <fullName evidence="2">Uncharacterized protein</fullName>
    </submittedName>
</protein>
<feature type="region of interest" description="Disordered" evidence="1">
    <location>
        <begin position="1"/>
        <end position="126"/>
    </location>
</feature>
<feature type="compositionally biased region" description="Low complexity" evidence="1">
    <location>
        <begin position="282"/>
        <end position="293"/>
    </location>
</feature>
<feature type="compositionally biased region" description="Low complexity" evidence="1">
    <location>
        <begin position="79"/>
        <end position="92"/>
    </location>
</feature>
<feature type="region of interest" description="Disordered" evidence="1">
    <location>
        <begin position="354"/>
        <end position="378"/>
    </location>
</feature>
<feature type="compositionally biased region" description="Polar residues" evidence="1">
    <location>
        <begin position="295"/>
        <end position="305"/>
    </location>
</feature>
<feature type="compositionally biased region" description="Basic and acidic residues" evidence="1">
    <location>
        <begin position="59"/>
        <end position="70"/>
    </location>
</feature>